<evidence type="ECO:0000313" key="2">
    <source>
        <dbReference type="Proteomes" id="UP000594263"/>
    </source>
</evidence>
<proteinExistence type="predicted"/>
<reference evidence="1" key="1">
    <citation type="submission" date="2021-01" db="UniProtKB">
        <authorList>
            <consortium name="EnsemblPlants"/>
        </authorList>
    </citation>
    <scope>IDENTIFICATION</scope>
</reference>
<dbReference type="AlphaFoldDB" id="A0A7N0TI17"/>
<dbReference type="Gramene" id="Kaladp0037s0132.1.v1.1">
    <property type="protein sequence ID" value="Kaladp0037s0132.1.v1.1.CDS.1"/>
    <property type="gene ID" value="Kaladp0037s0132.v1.1"/>
</dbReference>
<sequence length="64" mass="7749">MFGMCYILQMLSWPGGMLLLLKNREEWLERRTWLKVIWKFACHRNGVTSRVSGQHVLRKWVETQ</sequence>
<name>A0A7N0TI17_KALFE</name>
<organism evidence="1 2">
    <name type="scientific">Kalanchoe fedtschenkoi</name>
    <name type="common">Lavender scallops</name>
    <name type="synonym">South American air plant</name>
    <dbReference type="NCBI Taxonomy" id="63787"/>
    <lineage>
        <taxon>Eukaryota</taxon>
        <taxon>Viridiplantae</taxon>
        <taxon>Streptophyta</taxon>
        <taxon>Embryophyta</taxon>
        <taxon>Tracheophyta</taxon>
        <taxon>Spermatophyta</taxon>
        <taxon>Magnoliopsida</taxon>
        <taxon>eudicotyledons</taxon>
        <taxon>Gunneridae</taxon>
        <taxon>Pentapetalae</taxon>
        <taxon>Saxifragales</taxon>
        <taxon>Crassulaceae</taxon>
        <taxon>Kalanchoe</taxon>
    </lineage>
</organism>
<dbReference type="EnsemblPlants" id="Kaladp0037s0132.1.v1.1">
    <property type="protein sequence ID" value="Kaladp0037s0132.1.v1.1.CDS.1"/>
    <property type="gene ID" value="Kaladp0037s0132.v1.1"/>
</dbReference>
<keyword evidence="2" id="KW-1185">Reference proteome</keyword>
<protein>
    <submittedName>
        <fullName evidence="1">Uncharacterized protein</fullName>
    </submittedName>
</protein>
<accession>A0A7N0TI17</accession>
<evidence type="ECO:0000313" key="1">
    <source>
        <dbReference type="EnsemblPlants" id="Kaladp0037s0132.1.v1.1.CDS.1"/>
    </source>
</evidence>
<dbReference type="Proteomes" id="UP000594263">
    <property type="component" value="Unplaced"/>
</dbReference>